<feature type="domain" description="Lysozyme inhibitor LprI-like N-terminal" evidence="1">
    <location>
        <begin position="110"/>
        <end position="194"/>
    </location>
</feature>
<sequence length="199" mass="22156">MGHACVSGSELGGSDSSLSPQIYLSDLTKKAQDNGESAGGSIQTVKSKSGDISRVKFLLGNSHKANFIFVENSPTCARFINYCVKNKYPSPQNCFSALYQKNYTNYQLKTSKLNGESGESSSAVDKQLNIVYNKLIKEMPPQFKEKLIQSEQDWIKYRDSTVSITAWQEARGSAQLLNQDGEYLSIEKSRLKFLKSLLN</sequence>
<dbReference type="Proteomes" id="UP000363590">
    <property type="component" value="Chromosome"/>
</dbReference>
<dbReference type="EMBL" id="CP045571">
    <property type="protein sequence ID" value="QFX97422.1"/>
    <property type="molecule type" value="Genomic_DNA"/>
</dbReference>
<dbReference type="KEGG" id="atx:GCD22_03342"/>
<accession>A0A5P9XUB8</accession>
<proteinExistence type="predicted"/>
<dbReference type="Pfam" id="PF07007">
    <property type="entry name" value="LprI"/>
    <property type="match status" value="1"/>
</dbReference>
<name>A0A5P9XUB8_ACITH</name>
<dbReference type="Gene3D" id="1.20.1270.180">
    <property type="match status" value="1"/>
</dbReference>
<reference evidence="2 3" key="1">
    <citation type="submission" date="2019-10" db="EMBL/GenBank/DDBJ databases">
        <authorList>
            <person name="Wang R."/>
        </authorList>
    </citation>
    <scope>NUCLEOTIDE SEQUENCE [LARGE SCALE GENOMIC DNA]</scope>
    <source>
        <strain evidence="2 3">ATCC 19377</strain>
    </source>
</reference>
<dbReference type="InterPro" id="IPR009739">
    <property type="entry name" value="LprI-like_N"/>
</dbReference>
<protein>
    <recommendedName>
        <fullName evidence="1">Lysozyme inhibitor LprI-like N-terminal domain-containing protein</fullName>
    </recommendedName>
</protein>
<dbReference type="PANTHER" id="PTHR39176:SF1">
    <property type="entry name" value="PERIPLASMIC PROTEIN"/>
    <property type="match status" value="1"/>
</dbReference>
<evidence type="ECO:0000313" key="3">
    <source>
        <dbReference type="Proteomes" id="UP000363590"/>
    </source>
</evidence>
<evidence type="ECO:0000313" key="2">
    <source>
        <dbReference type="EMBL" id="QFX97422.1"/>
    </source>
</evidence>
<organism evidence="2 3">
    <name type="scientific">Acidithiobacillus thiooxidans ATCC 19377</name>
    <dbReference type="NCBI Taxonomy" id="637390"/>
    <lineage>
        <taxon>Bacteria</taxon>
        <taxon>Pseudomonadati</taxon>
        <taxon>Pseudomonadota</taxon>
        <taxon>Acidithiobacillia</taxon>
        <taxon>Acidithiobacillales</taxon>
        <taxon>Acidithiobacillaceae</taxon>
        <taxon>Acidithiobacillus</taxon>
    </lineage>
</organism>
<evidence type="ECO:0000259" key="1">
    <source>
        <dbReference type="Pfam" id="PF07007"/>
    </source>
</evidence>
<dbReference type="PANTHER" id="PTHR39176">
    <property type="entry name" value="PERIPLASMIC PROTEIN-RELATED"/>
    <property type="match status" value="1"/>
</dbReference>
<gene>
    <name evidence="2" type="ORF">GCD22_03342</name>
</gene>
<dbReference type="AlphaFoldDB" id="A0A5P9XUB8"/>